<gene>
    <name evidence="4" type="ORF">CyHV3-GZ_ORF9L</name>
    <name evidence="3" type="ORF">CyHV3_ORF9</name>
    <name evidence="5" type="ORF">KHVJ017</name>
</gene>
<evidence type="ECO:0000313" key="8">
    <source>
        <dbReference type="Proteomes" id="UP000160099"/>
    </source>
</evidence>
<name>A3QMI1_CYHV3</name>
<evidence type="ECO:0000313" key="6">
    <source>
        <dbReference type="Proteomes" id="UP000106924"/>
    </source>
</evidence>
<feature type="region of interest" description="Disordered" evidence="1">
    <location>
        <begin position="24"/>
        <end position="56"/>
    </location>
</feature>
<keyword evidence="7" id="KW-1185">Reference proteome</keyword>
<dbReference type="Proteomes" id="UP000169752">
    <property type="component" value="Segment"/>
</dbReference>
<evidence type="ECO:0000313" key="4">
    <source>
        <dbReference type="EMBL" id="AIC32365.1"/>
    </source>
</evidence>
<dbReference type="Proteomes" id="UP000156776">
    <property type="component" value="Segment"/>
</dbReference>
<proteinExistence type="predicted"/>
<dbReference type="KEGG" id="vg:11266343"/>
<dbReference type="EMBL" id="KJ627438">
    <property type="protein sequence ID" value="AIC32365.1"/>
    <property type="molecule type" value="Genomic_DNA"/>
</dbReference>
<organism evidence="2 6">
    <name type="scientific">Cyprinid herpesvirus 3</name>
    <name type="common">CyHV-3</name>
    <dbReference type="NCBI Taxonomy" id="180230"/>
    <lineage>
        <taxon>Viruses</taxon>
        <taxon>Duplodnaviria</taxon>
        <taxon>Heunggongvirae</taxon>
        <taxon>Peploviricota</taxon>
        <taxon>Herviviricetes</taxon>
        <taxon>Herpesvirales</taxon>
        <taxon>Alloherpesviridae</taxon>
        <taxon>Cyvirus</taxon>
        <taxon>Cyvirus cyprinidallo3</taxon>
    </lineage>
</organism>
<reference evidence="6 7" key="1">
    <citation type="journal article" date="2007" name="J. Virol.">
        <title>Genome sequences of three koi herpesvirus isolates representing the expanding distribution of an emerging disease threatening koi and common carp worldwide.</title>
        <authorList>
            <person name="Aoki T."/>
            <person name="Hirono I."/>
            <person name="Kurokawa K."/>
            <person name="Fukuda H."/>
            <person name="Nahary R."/>
            <person name="Eldar A."/>
            <person name="Davison A.J."/>
            <person name="Waltzek T.B."/>
            <person name="Bercovier H."/>
            <person name="Hedrick R.P."/>
        </authorList>
    </citation>
    <scope>NUCLEOTIDE SEQUENCE [LARGE SCALE GENOMIC DNA]</scope>
    <source>
        <strain evidence="2">KHV-I</strain>
        <strain evidence="3 7">KHV-U</strain>
        <strain evidence="5">TUMST1</strain>
    </source>
</reference>
<dbReference type="Proteomes" id="UP000160099">
    <property type="component" value="Segment"/>
</dbReference>
<dbReference type="EMBL" id="AP008984">
    <property type="protein sequence ID" value="BAF48821.1"/>
    <property type="molecule type" value="Genomic_DNA"/>
</dbReference>
<dbReference type="EMBL" id="DQ177346">
    <property type="protein sequence ID" value="ABC55234.1"/>
    <property type="molecule type" value="Genomic_DNA"/>
</dbReference>
<dbReference type="OrthoDB" id="33395at10239"/>
<evidence type="ECO:0000313" key="3">
    <source>
        <dbReference type="EMBL" id="ABG42840.1"/>
    </source>
</evidence>
<evidence type="ECO:0000313" key="5">
    <source>
        <dbReference type="EMBL" id="BAF48821.1"/>
    </source>
</evidence>
<dbReference type="Proteomes" id="UP000106924">
    <property type="component" value="Segment"/>
</dbReference>
<dbReference type="RefSeq" id="YP_001096048.1">
    <property type="nucleotide sequence ID" value="NC_009127.1"/>
</dbReference>
<dbReference type="GeneID" id="11266343"/>
<feature type="compositionally biased region" description="Low complexity" evidence="1">
    <location>
        <begin position="32"/>
        <end position="45"/>
    </location>
</feature>
<accession>A3QMI1</accession>
<reference evidence="3" key="2">
    <citation type="submission" date="2007-03" db="EMBL/GenBank/DDBJ databases">
        <title>Comparative genomics of carp herpesviruses.</title>
        <authorList>
            <person name="Davison A.J."/>
            <person name="Kurobe T."/>
            <person name="Gatherer D."/>
            <person name="Cunningham C."/>
            <person name="Waltzek T.B."/>
            <person name="Korf I."/>
            <person name="Fukuda H."/>
            <person name="Hedrick R.P."/>
        </authorList>
    </citation>
    <scope>NUCLEOTIDE SEQUENCE</scope>
    <source>
        <strain evidence="3">KHV-U</strain>
    </source>
</reference>
<evidence type="ECO:0000313" key="2">
    <source>
        <dbReference type="EMBL" id="ABC55234.1"/>
    </source>
</evidence>
<reference evidence="4 8" key="3">
    <citation type="journal article" date="2015" name="Vet. Microbiol.">
        <title>Whole-genome sequence of a novel Chinese cyprinid herpesvirus 3 isolate reveals the existence of a distinct European genotype in East Asia.</title>
        <authorList>
            <person name="Li W."/>
            <person name="Lee X."/>
            <person name="Weng S."/>
            <person name="He J."/>
            <person name="Dong C."/>
        </authorList>
    </citation>
    <scope>NUCLEOTIDE SEQUENCE [LARGE SCALE GENOMIC DNA]</scope>
    <source>
        <strain evidence="4">KHV-GZ11</strain>
    </source>
</reference>
<evidence type="ECO:0000256" key="1">
    <source>
        <dbReference type="SAM" id="MobiDB-lite"/>
    </source>
</evidence>
<sequence length="598" mass="67569">MEGTHFSLYYEYEYDSSKTIPTIPTMAPVKRSSSSAASSASSVSSKRPKYEEDPDYSIVKPKRVRPKKAVAAVGTRKSARLGDRRTASETEAVLTDSRKKIIEKTRELQRYLLRRDMAVSEAGTPYPNVVTAPKDADGKIILDYVPKPHHESLDVEIQFMHDTEDDVFDEQTVLFRAYKKMMPSRCRPHKLHMLGHAIYRIACSLVPSLGSNAGFAVKLNEIRLALLKGAHIYTLDDVIIGYGYDLSEDLEKLALPEVDEDDECLEWLVKLRSVGLMCMRAACCSERLSESGKPYTVDGMPGACASAFQTANWLGLPVFNSWMGYATFVDLWHHRLQQDTTDNFSTILVEADEHGSCKPSEVLIFQANNRTTWSSVRESSFFRNQWRLGKRLTEMGFMQLMADASVASTDTTSTADLKALTLADFDKAYRWAKLLHRGDGAVPQRNWMTLVPEPEEPEWTAEELALVHPAEPKLKANESPLISDVHLQQESDHFNNRGTHPSYKLTDMGHALMLASHMNVRFELFEDVPLVKQRDLIDCLLAHFAKVGRRPWQVCMGVDLTRMDRERFYSVALRKTKHGVEPCTPALITGVHEYDLIA</sequence>
<dbReference type="EMBL" id="DQ657948">
    <property type="protein sequence ID" value="ABG42840.1"/>
    <property type="molecule type" value="Genomic_DNA"/>
</dbReference>
<protein>
    <submittedName>
        <fullName evidence="4">ORF9L</fullName>
    </submittedName>
    <submittedName>
        <fullName evidence="3">Protein ORF9</fullName>
    </submittedName>
</protein>
<evidence type="ECO:0000313" key="7">
    <source>
        <dbReference type="Proteomes" id="UP000156776"/>
    </source>
</evidence>